<dbReference type="EMBL" id="FMYP01000009">
    <property type="protein sequence ID" value="SDB91762.1"/>
    <property type="molecule type" value="Genomic_DNA"/>
</dbReference>
<comment type="similarity">
    <text evidence="1 5">Belongs to the universal ribosomal protein uL29 family.</text>
</comment>
<dbReference type="SUPFAM" id="SSF46561">
    <property type="entry name" value="Ribosomal protein L29 (L29p)"/>
    <property type="match status" value="1"/>
</dbReference>
<evidence type="ECO:0000256" key="4">
    <source>
        <dbReference type="ARBA" id="ARBA00035204"/>
    </source>
</evidence>
<dbReference type="InterPro" id="IPR001854">
    <property type="entry name" value="Ribosomal_uL29"/>
</dbReference>
<evidence type="ECO:0000256" key="5">
    <source>
        <dbReference type="HAMAP-Rule" id="MF_00374"/>
    </source>
</evidence>
<keyword evidence="3 5" id="KW-0687">Ribonucleoprotein</keyword>
<dbReference type="InterPro" id="IPR036049">
    <property type="entry name" value="Ribosomal_uL29_sf"/>
</dbReference>
<evidence type="ECO:0000313" key="6">
    <source>
        <dbReference type="EMBL" id="SDB91762.1"/>
    </source>
</evidence>
<evidence type="ECO:0000256" key="3">
    <source>
        <dbReference type="ARBA" id="ARBA00023274"/>
    </source>
</evidence>
<dbReference type="Gene3D" id="1.10.287.310">
    <property type="match status" value="1"/>
</dbReference>
<evidence type="ECO:0000313" key="7">
    <source>
        <dbReference type="Proteomes" id="UP000199452"/>
    </source>
</evidence>
<dbReference type="NCBIfam" id="TIGR00012">
    <property type="entry name" value="L29"/>
    <property type="match status" value="1"/>
</dbReference>
<dbReference type="GO" id="GO:0005840">
    <property type="term" value="C:ribosome"/>
    <property type="evidence" value="ECO:0007669"/>
    <property type="project" value="UniProtKB-KW"/>
</dbReference>
<organism evidence="6 7">
    <name type="scientific">Williamwhitmania taraxaci</name>
    <dbReference type="NCBI Taxonomy" id="1640674"/>
    <lineage>
        <taxon>Bacteria</taxon>
        <taxon>Pseudomonadati</taxon>
        <taxon>Bacteroidota</taxon>
        <taxon>Bacteroidia</taxon>
        <taxon>Bacteroidales</taxon>
        <taxon>Williamwhitmaniaceae</taxon>
        <taxon>Williamwhitmania</taxon>
    </lineage>
</organism>
<evidence type="ECO:0000256" key="2">
    <source>
        <dbReference type="ARBA" id="ARBA00022980"/>
    </source>
</evidence>
<sequence length="66" mass="7971">MKNSEIRELTVREIEERIDVERGELHRLHMNHSVSPLDNPIKLREHRKTIARMLTELTKRSNQEKK</sequence>
<dbReference type="GO" id="GO:0006412">
    <property type="term" value="P:translation"/>
    <property type="evidence" value="ECO:0007669"/>
    <property type="project" value="UniProtKB-UniRule"/>
</dbReference>
<dbReference type="Pfam" id="PF00831">
    <property type="entry name" value="Ribosomal_L29"/>
    <property type="match status" value="1"/>
</dbReference>
<keyword evidence="2 5" id="KW-0689">Ribosomal protein</keyword>
<dbReference type="OrthoDB" id="5296761at2"/>
<dbReference type="GO" id="GO:0003735">
    <property type="term" value="F:structural constituent of ribosome"/>
    <property type="evidence" value="ECO:0007669"/>
    <property type="project" value="InterPro"/>
</dbReference>
<protein>
    <recommendedName>
        <fullName evidence="4 5">Large ribosomal subunit protein uL29</fullName>
    </recommendedName>
</protein>
<keyword evidence="7" id="KW-1185">Reference proteome</keyword>
<accession>A0A1G6HBW6</accession>
<dbReference type="GO" id="GO:1990904">
    <property type="term" value="C:ribonucleoprotein complex"/>
    <property type="evidence" value="ECO:0007669"/>
    <property type="project" value="UniProtKB-KW"/>
</dbReference>
<reference evidence="6 7" key="1">
    <citation type="submission" date="2016-09" db="EMBL/GenBank/DDBJ databases">
        <authorList>
            <person name="Capua I."/>
            <person name="De Benedictis P."/>
            <person name="Joannis T."/>
            <person name="Lombin L.H."/>
            <person name="Cattoli G."/>
        </authorList>
    </citation>
    <scope>NUCLEOTIDE SEQUENCE [LARGE SCALE GENOMIC DNA]</scope>
    <source>
        <strain evidence="6 7">A7P-90m</strain>
    </source>
</reference>
<evidence type="ECO:0000256" key="1">
    <source>
        <dbReference type="ARBA" id="ARBA00009254"/>
    </source>
</evidence>
<dbReference type="Proteomes" id="UP000199452">
    <property type="component" value="Unassembled WGS sequence"/>
</dbReference>
<name>A0A1G6HBW6_9BACT</name>
<dbReference type="HAMAP" id="MF_00374">
    <property type="entry name" value="Ribosomal_uL29"/>
    <property type="match status" value="1"/>
</dbReference>
<dbReference type="RefSeq" id="WP_092436012.1">
    <property type="nucleotide sequence ID" value="NZ_FMYP01000009.1"/>
</dbReference>
<gene>
    <name evidence="5" type="primary">rpmC</name>
    <name evidence="6" type="ORF">SAMN05216323_100936</name>
</gene>
<dbReference type="STRING" id="1640674.SAMN05216323_100936"/>
<proteinExistence type="inferred from homology"/>
<dbReference type="AlphaFoldDB" id="A0A1G6HBW6"/>